<proteinExistence type="predicted"/>
<accession>A0ACB7TBK1</accession>
<dbReference type="Proteomes" id="UP000821845">
    <property type="component" value="Chromosome 10"/>
</dbReference>
<evidence type="ECO:0000313" key="2">
    <source>
        <dbReference type="Proteomes" id="UP000821845"/>
    </source>
</evidence>
<name>A0ACB7TBK1_HYAAI</name>
<reference evidence="1" key="1">
    <citation type="submission" date="2020-05" db="EMBL/GenBank/DDBJ databases">
        <title>Large-scale comparative analyses of tick genomes elucidate their genetic diversity and vector capacities.</title>
        <authorList>
            <person name="Jia N."/>
            <person name="Wang J."/>
            <person name="Shi W."/>
            <person name="Du L."/>
            <person name="Sun Y."/>
            <person name="Zhan W."/>
            <person name="Jiang J."/>
            <person name="Wang Q."/>
            <person name="Zhang B."/>
            <person name="Ji P."/>
            <person name="Sakyi L.B."/>
            <person name="Cui X."/>
            <person name="Yuan T."/>
            <person name="Jiang B."/>
            <person name="Yang W."/>
            <person name="Lam T.T.-Y."/>
            <person name="Chang Q."/>
            <person name="Ding S."/>
            <person name="Wang X."/>
            <person name="Zhu J."/>
            <person name="Ruan X."/>
            <person name="Zhao L."/>
            <person name="Wei J."/>
            <person name="Que T."/>
            <person name="Du C."/>
            <person name="Cheng J."/>
            <person name="Dai P."/>
            <person name="Han X."/>
            <person name="Huang E."/>
            <person name="Gao Y."/>
            <person name="Liu J."/>
            <person name="Shao H."/>
            <person name="Ye R."/>
            <person name="Li L."/>
            <person name="Wei W."/>
            <person name="Wang X."/>
            <person name="Wang C."/>
            <person name="Yang T."/>
            <person name="Huo Q."/>
            <person name="Li W."/>
            <person name="Guo W."/>
            <person name="Chen H."/>
            <person name="Zhou L."/>
            <person name="Ni X."/>
            <person name="Tian J."/>
            <person name="Zhou Y."/>
            <person name="Sheng Y."/>
            <person name="Liu T."/>
            <person name="Pan Y."/>
            <person name="Xia L."/>
            <person name="Li J."/>
            <person name="Zhao F."/>
            <person name="Cao W."/>
        </authorList>
    </citation>
    <scope>NUCLEOTIDE SEQUENCE</scope>
    <source>
        <strain evidence="1">Hyas-2018</strain>
    </source>
</reference>
<comment type="caution">
    <text evidence="1">The sequence shown here is derived from an EMBL/GenBank/DDBJ whole genome shotgun (WGS) entry which is preliminary data.</text>
</comment>
<sequence length="122" mass="13561">MHRGHCCRSWDLWWSYLPLSKQAWPEGLVGRSSPHRLQMLTLSAMRTRWPRSRCLMRACTRPVQEVEPYLCGQTPPCCEAVAARGRTPGALRPHGKGHAAEAQPRAPPAIRTHVIGGDEAGS</sequence>
<keyword evidence="2" id="KW-1185">Reference proteome</keyword>
<evidence type="ECO:0000313" key="1">
    <source>
        <dbReference type="EMBL" id="KAH6942772.1"/>
    </source>
</evidence>
<gene>
    <name evidence="1" type="ORF">HPB50_010136</name>
</gene>
<organism evidence="1 2">
    <name type="scientific">Hyalomma asiaticum</name>
    <name type="common">Tick</name>
    <dbReference type="NCBI Taxonomy" id="266040"/>
    <lineage>
        <taxon>Eukaryota</taxon>
        <taxon>Metazoa</taxon>
        <taxon>Ecdysozoa</taxon>
        <taxon>Arthropoda</taxon>
        <taxon>Chelicerata</taxon>
        <taxon>Arachnida</taxon>
        <taxon>Acari</taxon>
        <taxon>Parasitiformes</taxon>
        <taxon>Ixodida</taxon>
        <taxon>Ixodoidea</taxon>
        <taxon>Ixodidae</taxon>
        <taxon>Hyalomminae</taxon>
        <taxon>Hyalomma</taxon>
    </lineage>
</organism>
<protein>
    <submittedName>
        <fullName evidence="1">Uncharacterized protein</fullName>
    </submittedName>
</protein>
<dbReference type="EMBL" id="CM023490">
    <property type="protein sequence ID" value="KAH6942772.1"/>
    <property type="molecule type" value="Genomic_DNA"/>
</dbReference>